<dbReference type="EMBL" id="CP159485">
    <property type="protein sequence ID" value="XCI27995.1"/>
    <property type="molecule type" value="Genomic_DNA"/>
</dbReference>
<accession>A0AAU8HR18</accession>
<keyword evidence="4 6" id="KW-1133">Transmembrane helix</keyword>
<evidence type="ECO:0000256" key="1">
    <source>
        <dbReference type="ARBA" id="ARBA00004651"/>
    </source>
</evidence>
<evidence type="ECO:0000256" key="3">
    <source>
        <dbReference type="ARBA" id="ARBA00022692"/>
    </source>
</evidence>
<organism evidence="8">
    <name type="scientific">Proteinivorax hydrogeniformans</name>
    <dbReference type="NCBI Taxonomy" id="1826727"/>
    <lineage>
        <taxon>Bacteria</taxon>
        <taxon>Bacillati</taxon>
        <taxon>Bacillota</taxon>
        <taxon>Clostridia</taxon>
        <taxon>Eubacteriales</taxon>
        <taxon>Proteinivoracaceae</taxon>
        <taxon>Proteinivorax</taxon>
    </lineage>
</organism>
<evidence type="ECO:0000256" key="2">
    <source>
        <dbReference type="ARBA" id="ARBA00022475"/>
    </source>
</evidence>
<name>A0AAU8HR18_9FIRM</name>
<evidence type="ECO:0000256" key="4">
    <source>
        <dbReference type="ARBA" id="ARBA00022989"/>
    </source>
</evidence>
<feature type="transmembrane region" description="Helical" evidence="6">
    <location>
        <begin position="41"/>
        <end position="61"/>
    </location>
</feature>
<feature type="transmembrane region" description="Helical" evidence="6">
    <location>
        <begin position="6"/>
        <end position="29"/>
    </location>
</feature>
<reference evidence="8" key="1">
    <citation type="journal article" date="2018" name="Antonie Van Leeuwenhoek">
        <title>Proteinivorax hydrogeniformans sp. nov., an anaerobic, haloalkaliphilic bacterium fermenting proteinaceous compounds with high hydrogen production.</title>
        <authorList>
            <person name="Boltyanskaya Y."/>
            <person name="Detkova E."/>
            <person name="Pimenov N."/>
            <person name="Kevbrin V."/>
        </authorList>
    </citation>
    <scope>NUCLEOTIDE SEQUENCE</scope>
    <source>
        <strain evidence="8">Z-710</strain>
    </source>
</reference>
<reference evidence="8" key="2">
    <citation type="submission" date="2024-06" db="EMBL/GenBank/DDBJ databases">
        <authorList>
            <person name="Petrova K.O."/>
            <person name="Toshchakov S.V."/>
            <person name="Boltjanskaja Y.V."/>
            <person name="Kevbrin V.V."/>
        </authorList>
    </citation>
    <scope>NUCLEOTIDE SEQUENCE</scope>
    <source>
        <strain evidence="8">Z-710</strain>
    </source>
</reference>
<dbReference type="AlphaFoldDB" id="A0AAU8HR18"/>
<keyword evidence="2" id="KW-1003">Cell membrane</keyword>
<dbReference type="RefSeq" id="WP_353892572.1">
    <property type="nucleotide sequence ID" value="NZ_CP159485.1"/>
</dbReference>
<protein>
    <submittedName>
        <fullName evidence="8">PLDc N-terminal domain-containing protein</fullName>
    </submittedName>
</protein>
<evidence type="ECO:0000313" key="8">
    <source>
        <dbReference type="EMBL" id="XCI27995.1"/>
    </source>
</evidence>
<sequence>MGELSILQIFLLALPFLLIELVLRIYCVIKLVKEGSRNLNQIAWLCIILLVNFGWAAFLLVGKRRY</sequence>
<evidence type="ECO:0000259" key="7">
    <source>
        <dbReference type="Pfam" id="PF13396"/>
    </source>
</evidence>
<evidence type="ECO:0000256" key="6">
    <source>
        <dbReference type="SAM" id="Phobius"/>
    </source>
</evidence>
<feature type="domain" description="Cardiolipin synthase N-terminal" evidence="7">
    <location>
        <begin position="23"/>
        <end position="62"/>
    </location>
</feature>
<dbReference type="InterPro" id="IPR027379">
    <property type="entry name" value="CLS_N"/>
</dbReference>
<dbReference type="Pfam" id="PF13396">
    <property type="entry name" value="PLDc_N"/>
    <property type="match status" value="1"/>
</dbReference>
<dbReference type="GO" id="GO:0005886">
    <property type="term" value="C:plasma membrane"/>
    <property type="evidence" value="ECO:0007669"/>
    <property type="project" value="UniProtKB-SubCell"/>
</dbReference>
<keyword evidence="3 6" id="KW-0812">Transmembrane</keyword>
<evidence type="ECO:0000256" key="5">
    <source>
        <dbReference type="ARBA" id="ARBA00023136"/>
    </source>
</evidence>
<proteinExistence type="predicted"/>
<gene>
    <name evidence="8" type="ORF">PRVXH_001928</name>
</gene>
<comment type="subcellular location">
    <subcellularLocation>
        <location evidence="1">Cell membrane</location>
        <topology evidence="1">Multi-pass membrane protein</topology>
    </subcellularLocation>
</comment>
<keyword evidence="5 6" id="KW-0472">Membrane</keyword>